<organism evidence="3 4">
    <name type="scientific">Actinidia rufa</name>
    <dbReference type="NCBI Taxonomy" id="165716"/>
    <lineage>
        <taxon>Eukaryota</taxon>
        <taxon>Viridiplantae</taxon>
        <taxon>Streptophyta</taxon>
        <taxon>Embryophyta</taxon>
        <taxon>Tracheophyta</taxon>
        <taxon>Spermatophyta</taxon>
        <taxon>Magnoliopsida</taxon>
        <taxon>eudicotyledons</taxon>
        <taxon>Gunneridae</taxon>
        <taxon>Pentapetalae</taxon>
        <taxon>asterids</taxon>
        <taxon>Ericales</taxon>
        <taxon>Actinidiaceae</taxon>
        <taxon>Actinidia</taxon>
    </lineage>
</organism>
<feature type="compositionally biased region" description="Basic and acidic residues" evidence="1">
    <location>
        <begin position="380"/>
        <end position="389"/>
    </location>
</feature>
<dbReference type="OrthoDB" id="2017219at2759"/>
<keyword evidence="2" id="KW-1133">Transmembrane helix</keyword>
<keyword evidence="2" id="KW-0472">Membrane</keyword>
<dbReference type="AlphaFoldDB" id="A0A7J0GDS4"/>
<name>A0A7J0GDS4_9ERIC</name>
<feature type="transmembrane region" description="Helical" evidence="2">
    <location>
        <begin position="213"/>
        <end position="243"/>
    </location>
</feature>
<reference evidence="3 4" key="1">
    <citation type="submission" date="2019-07" db="EMBL/GenBank/DDBJ databases">
        <title>De Novo Assembly of kiwifruit Actinidia rufa.</title>
        <authorList>
            <person name="Sugita-Konishi S."/>
            <person name="Sato K."/>
            <person name="Mori E."/>
            <person name="Abe Y."/>
            <person name="Kisaki G."/>
            <person name="Hamano K."/>
            <person name="Suezawa K."/>
            <person name="Otani M."/>
            <person name="Fukuda T."/>
            <person name="Manabe T."/>
            <person name="Gomi K."/>
            <person name="Tabuchi M."/>
            <person name="Akimitsu K."/>
            <person name="Kataoka I."/>
        </authorList>
    </citation>
    <scope>NUCLEOTIDE SEQUENCE [LARGE SCALE GENOMIC DNA]</scope>
    <source>
        <strain evidence="4">cv. Fuchu</strain>
    </source>
</reference>
<accession>A0A7J0GDS4</accession>
<feature type="region of interest" description="Disordered" evidence="1">
    <location>
        <begin position="356"/>
        <end position="390"/>
    </location>
</feature>
<gene>
    <name evidence="3" type="ORF">Acr_20g0007130</name>
</gene>
<evidence type="ECO:0000256" key="1">
    <source>
        <dbReference type="SAM" id="MobiDB-lite"/>
    </source>
</evidence>
<dbReference type="EMBL" id="BJWL01000020">
    <property type="protein sequence ID" value="GFZ08905.1"/>
    <property type="molecule type" value="Genomic_DNA"/>
</dbReference>
<feature type="compositionally biased region" description="Low complexity" evidence="1">
    <location>
        <begin position="361"/>
        <end position="378"/>
    </location>
</feature>
<evidence type="ECO:0000256" key="2">
    <source>
        <dbReference type="SAM" id="Phobius"/>
    </source>
</evidence>
<protein>
    <submittedName>
        <fullName evidence="3">Uncharacterized protein</fullName>
    </submittedName>
</protein>
<feature type="region of interest" description="Disordered" evidence="1">
    <location>
        <begin position="552"/>
        <end position="578"/>
    </location>
</feature>
<evidence type="ECO:0000313" key="3">
    <source>
        <dbReference type="EMBL" id="GFZ08905.1"/>
    </source>
</evidence>
<proteinExistence type="predicted"/>
<keyword evidence="2" id="KW-0812">Transmembrane</keyword>
<dbReference type="Proteomes" id="UP000585474">
    <property type="component" value="Unassembled WGS sequence"/>
</dbReference>
<keyword evidence="4" id="KW-1185">Reference proteome</keyword>
<sequence length="752" mass="80958">MYCGGVSVVKDGEPSKINIYGGCTMVGGVQFGTCLDASYHVIGRTARGQDAVTVVSVSRRLTQPCSFKARLVASLSCSRRLDSSVGAVKGNLAVQITLCPLMCLGIATDRCISTELRRSDPAELGIERQPRSGACPSSARAGAWNFICLQLPLSSHELDDCNILGVEKLGQWSSSMPVGSLLTILGCHFSVIRLPCVNTWLARSKKLEFVFMLIWLGATCMMFLSLILSYLASTLHVGVWLGFCRLKPFCSRNGFEARVHNDVAMNKFVSDYSIPNDVLIERPGSNQDANVVKENGNTSWSALDRACGGHTDAKGRVVIQCLRPVACVQRRGSWGTENFELGMIAFIPSPELRRLREEAKSQSTGSSGGSSYPSSLDLSDSEKEVKVGEEVNQGEVPVPVLAVVPIPAAPAAVASILLLSSSSEAVDDLGFPLILLAVGRQAELAILPAPHKMKGEGTRCGSFHKTTAVEKSSLSGHLIPQGREGCCQSLGHAVRAARRRPWRDCLPPPSHHPWPIGAPARPVEGHRAKRKPFEVKSTLIGVESSLVRSVSKQISHSHSPRRRLTIGSAFPTRSGRVSDEIGASFRQASEKEAPIRGSQGDSPPLCKIPATNVVRGARTRRLDVGKAHTSCASRASCDSQICSSRIQMIVVAELIVVAVTQRAFRGSWQTDIASSSIPLSSRMPKRKTTLWKVLGTPTEHPAWTTSAPEVALPSSHEPYSPMILSGFNMEDYMNQTTEEGAEGEVEMGDVGA</sequence>
<evidence type="ECO:0000313" key="4">
    <source>
        <dbReference type="Proteomes" id="UP000585474"/>
    </source>
</evidence>
<comment type="caution">
    <text evidence="3">The sequence shown here is derived from an EMBL/GenBank/DDBJ whole genome shotgun (WGS) entry which is preliminary data.</text>
</comment>